<evidence type="ECO:0000313" key="2">
    <source>
        <dbReference type="Proteomes" id="UP001433638"/>
    </source>
</evidence>
<dbReference type="RefSeq" id="WP_349586660.1">
    <property type="nucleotide sequence ID" value="NZ_JBEFLD010000004.1"/>
</dbReference>
<reference evidence="1" key="1">
    <citation type="submission" date="2024-06" db="EMBL/GenBank/DDBJ databases">
        <title>Genome sequence of Vogesella sp. MAHUQ-64.</title>
        <authorList>
            <person name="Huq M.A."/>
        </authorList>
    </citation>
    <scope>NUCLEOTIDE SEQUENCE</scope>
    <source>
        <strain evidence="1">MAHUQ-64</strain>
    </source>
</reference>
<accession>A0ABV1M3F9</accession>
<evidence type="ECO:0000313" key="1">
    <source>
        <dbReference type="EMBL" id="MEQ6290768.1"/>
    </source>
</evidence>
<dbReference type="EMBL" id="JBEFLD010000004">
    <property type="protein sequence ID" value="MEQ6290768.1"/>
    <property type="molecule type" value="Genomic_DNA"/>
</dbReference>
<name>A0ABV1M3F9_9NEIS</name>
<keyword evidence="2" id="KW-1185">Reference proteome</keyword>
<protein>
    <submittedName>
        <fullName evidence="1">Uncharacterized protein</fullName>
    </submittedName>
</protein>
<proteinExistence type="predicted"/>
<comment type="caution">
    <text evidence="1">The sequence shown here is derived from an EMBL/GenBank/DDBJ whole genome shotgun (WGS) entry which is preliminary data.</text>
</comment>
<sequence>MEQQLNVNAWDFGPDRYQLHDASYRHSVEVKDKFLWLSASIARMAVAGEVVPAYMSEKWHSLDELDDFCRDRTLRIFYDTMLDS</sequence>
<gene>
    <name evidence="1" type="ORF">ABNW52_09090</name>
</gene>
<organism evidence="1 2">
    <name type="scientific">Vogesella oryzagri</name>
    <dbReference type="NCBI Taxonomy" id="3160864"/>
    <lineage>
        <taxon>Bacteria</taxon>
        <taxon>Pseudomonadati</taxon>
        <taxon>Pseudomonadota</taxon>
        <taxon>Betaproteobacteria</taxon>
        <taxon>Neisseriales</taxon>
        <taxon>Chromobacteriaceae</taxon>
        <taxon>Vogesella</taxon>
    </lineage>
</organism>
<dbReference type="Proteomes" id="UP001433638">
    <property type="component" value="Unassembled WGS sequence"/>
</dbReference>